<keyword evidence="2" id="KW-1185">Reference proteome</keyword>
<gene>
    <name evidence="1" type="ORF">ElyMa_000436100</name>
</gene>
<evidence type="ECO:0000313" key="2">
    <source>
        <dbReference type="Proteomes" id="UP000762676"/>
    </source>
</evidence>
<accession>A0AAV4FMH5</accession>
<dbReference type="InterPro" id="IPR043502">
    <property type="entry name" value="DNA/RNA_pol_sf"/>
</dbReference>
<proteinExistence type="predicted"/>
<dbReference type="PANTHER" id="PTHR37984:SF5">
    <property type="entry name" value="PROTEIN NYNRIN-LIKE"/>
    <property type="match status" value="1"/>
</dbReference>
<dbReference type="InterPro" id="IPR043128">
    <property type="entry name" value="Rev_trsase/Diguanyl_cyclase"/>
</dbReference>
<dbReference type="Gene3D" id="3.30.70.270">
    <property type="match status" value="2"/>
</dbReference>
<dbReference type="InterPro" id="IPR050951">
    <property type="entry name" value="Retrovirus_Pol_polyprotein"/>
</dbReference>
<evidence type="ECO:0000313" key="1">
    <source>
        <dbReference type="EMBL" id="GFR74692.1"/>
    </source>
</evidence>
<dbReference type="PANTHER" id="PTHR37984">
    <property type="entry name" value="PROTEIN CBG26694"/>
    <property type="match status" value="1"/>
</dbReference>
<protein>
    <submittedName>
        <fullName evidence="1">Retrovirus-related Pol polyprotein</fullName>
    </submittedName>
</protein>
<comment type="caution">
    <text evidence="1">The sequence shown here is derived from an EMBL/GenBank/DDBJ whole genome shotgun (WGS) entry which is preliminary data.</text>
</comment>
<sequence length="115" mass="13124">MDHFTQNLRGASVYIGDIVVSDNNAEQHLQNLKRLLQRLPYKGLRCRLEKRAFAQPYVEYLGHYLSKNGINEVPKADAVKKMPAPINVSSLRSFMGQVQFYSKFLPSLSNTLEPL</sequence>
<dbReference type="SUPFAM" id="SSF56672">
    <property type="entry name" value="DNA/RNA polymerases"/>
    <property type="match status" value="1"/>
</dbReference>
<dbReference type="Proteomes" id="UP000762676">
    <property type="component" value="Unassembled WGS sequence"/>
</dbReference>
<reference evidence="1 2" key="1">
    <citation type="journal article" date="2021" name="Elife">
        <title>Chloroplast acquisition without the gene transfer in kleptoplastic sea slugs, Plakobranchus ocellatus.</title>
        <authorList>
            <person name="Maeda T."/>
            <person name="Takahashi S."/>
            <person name="Yoshida T."/>
            <person name="Shimamura S."/>
            <person name="Takaki Y."/>
            <person name="Nagai Y."/>
            <person name="Toyoda A."/>
            <person name="Suzuki Y."/>
            <person name="Arimoto A."/>
            <person name="Ishii H."/>
            <person name="Satoh N."/>
            <person name="Nishiyama T."/>
            <person name="Hasebe M."/>
            <person name="Maruyama T."/>
            <person name="Minagawa J."/>
            <person name="Obokata J."/>
            <person name="Shigenobu S."/>
        </authorList>
    </citation>
    <scope>NUCLEOTIDE SEQUENCE [LARGE SCALE GENOMIC DNA]</scope>
</reference>
<dbReference type="EMBL" id="BMAT01000857">
    <property type="protein sequence ID" value="GFR74692.1"/>
    <property type="molecule type" value="Genomic_DNA"/>
</dbReference>
<name>A0AAV4FMH5_9GAST</name>
<dbReference type="AlphaFoldDB" id="A0AAV4FMH5"/>
<organism evidence="1 2">
    <name type="scientific">Elysia marginata</name>
    <dbReference type="NCBI Taxonomy" id="1093978"/>
    <lineage>
        <taxon>Eukaryota</taxon>
        <taxon>Metazoa</taxon>
        <taxon>Spiralia</taxon>
        <taxon>Lophotrochozoa</taxon>
        <taxon>Mollusca</taxon>
        <taxon>Gastropoda</taxon>
        <taxon>Heterobranchia</taxon>
        <taxon>Euthyneura</taxon>
        <taxon>Panpulmonata</taxon>
        <taxon>Sacoglossa</taxon>
        <taxon>Placobranchoidea</taxon>
        <taxon>Plakobranchidae</taxon>
        <taxon>Elysia</taxon>
    </lineage>
</organism>